<dbReference type="Proteomes" id="UP001140978">
    <property type="component" value="Unassembled WGS sequence"/>
</dbReference>
<protein>
    <submittedName>
        <fullName evidence="9">MlaD family protein</fullName>
    </submittedName>
</protein>
<accession>A0A9X4F865</accession>
<evidence type="ECO:0000256" key="6">
    <source>
        <dbReference type="ARBA" id="ARBA00023136"/>
    </source>
</evidence>
<keyword evidence="5 7" id="KW-1133">Transmembrane helix</keyword>
<feature type="domain" description="Mce/MlaD" evidence="8">
    <location>
        <begin position="285"/>
        <end position="376"/>
    </location>
</feature>
<feature type="domain" description="Mce/MlaD" evidence="8">
    <location>
        <begin position="401"/>
        <end position="464"/>
    </location>
</feature>
<proteinExistence type="predicted"/>
<dbReference type="RefSeq" id="WP_176313113.1">
    <property type="nucleotide sequence ID" value="NZ_JAKNAT010000033.1"/>
</dbReference>
<evidence type="ECO:0000256" key="7">
    <source>
        <dbReference type="SAM" id="Phobius"/>
    </source>
</evidence>
<feature type="domain" description="Mce/MlaD" evidence="8">
    <location>
        <begin position="524"/>
        <end position="582"/>
    </location>
</feature>
<evidence type="ECO:0000313" key="10">
    <source>
        <dbReference type="Proteomes" id="UP001140978"/>
    </source>
</evidence>
<dbReference type="Pfam" id="PF02470">
    <property type="entry name" value="MlaD"/>
    <property type="match status" value="7"/>
</dbReference>
<dbReference type="EMBL" id="JAKNAX010000004">
    <property type="protein sequence ID" value="MDE1345220.1"/>
    <property type="molecule type" value="Genomic_DNA"/>
</dbReference>
<feature type="domain" description="Mce/MlaD" evidence="8">
    <location>
        <begin position="166"/>
        <end position="232"/>
    </location>
</feature>
<dbReference type="PANTHER" id="PTHR30462:SF0">
    <property type="entry name" value="INTERMEMBRANE TRANSPORT PROTEIN YEBT"/>
    <property type="match status" value="1"/>
</dbReference>
<feature type="domain" description="Mce/MlaD" evidence="8">
    <location>
        <begin position="748"/>
        <end position="815"/>
    </location>
</feature>
<evidence type="ECO:0000256" key="5">
    <source>
        <dbReference type="ARBA" id="ARBA00022989"/>
    </source>
</evidence>
<dbReference type="GO" id="GO:0005886">
    <property type="term" value="C:plasma membrane"/>
    <property type="evidence" value="ECO:0007669"/>
    <property type="project" value="UniProtKB-SubCell"/>
</dbReference>
<reference evidence="9" key="1">
    <citation type="submission" date="2022-02" db="EMBL/GenBank/DDBJ databases">
        <title>Emergence and expansion in Europe of a Vibrio aestuarianus clonal complex pathogenic for oysters.</title>
        <authorList>
            <person name="Mesnil A."/>
            <person name="Travers M.-A."/>
        </authorList>
    </citation>
    <scope>NUCLEOTIDE SEQUENCE</scope>
    <source>
        <strain evidence="9">19_064_15T1</strain>
    </source>
</reference>
<evidence type="ECO:0000259" key="8">
    <source>
        <dbReference type="Pfam" id="PF02470"/>
    </source>
</evidence>
<comment type="subcellular location">
    <subcellularLocation>
        <location evidence="1">Cell inner membrane</location>
    </subcellularLocation>
</comment>
<feature type="domain" description="Mce/MlaD" evidence="8">
    <location>
        <begin position="47"/>
        <end position="138"/>
    </location>
</feature>
<organism evidence="9 10">
    <name type="scientific">Vibrio aestuarianus</name>
    <dbReference type="NCBI Taxonomy" id="28171"/>
    <lineage>
        <taxon>Bacteria</taxon>
        <taxon>Pseudomonadati</taxon>
        <taxon>Pseudomonadota</taxon>
        <taxon>Gammaproteobacteria</taxon>
        <taxon>Vibrionales</taxon>
        <taxon>Vibrionaceae</taxon>
        <taxon>Vibrio</taxon>
    </lineage>
</organism>
<name>A0A9X4F865_9VIBR</name>
<dbReference type="InterPro" id="IPR003399">
    <property type="entry name" value="Mce/MlaD"/>
</dbReference>
<keyword evidence="4 7" id="KW-0812">Transmembrane</keyword>
<keyword evidence="6 7" id="KW-0472">Membrane</keyword>
<keyword evidence="2" id="KW-1003">Cell membrane</keyword>
<feature type="domain" description="Mce/MlaD" evidence="8">
    <location>
        <begin position="639"/>
        <end position="698"/>
    </location>
</feature>
<evidence type="ECO:0000313" key="9">
    <source>
        <dbReference type="EMBL" id="MDE1345220.1"/>
    </source>
</evidence>
<dbReference type="PANTHER" id="PTHR30462">
    <property type="entry name" value="INTERMEMBRANE TRANSPORT PROTEIN PQIB-RELATED"/>
    <property type="match status" value="1"/>
</dbReference>
<evidence type="ECO:0000256" key="4">
    <source>
        <dbReference type="ARBA" id="ARBA00022692"/>
    </source>
</evidence>
<comment type="caution">
    <text evidence="9">The sequence shown here is derived from an EMBL/GenBank/DDBJ whole genome shotgun (WGS) entry which is preliminary data.</text>
</comment>
<gene>
    <name evidence="9" type="ORF">L9X51_02025</name>
</gene>
<dbReference type="InterPro" id="IPR051800">
    <property type="entry name" value="PqiA-PqiB_transport"/>
</dbReference>
<evidence type="ECO:0000256" key="1">
    <source>
        <dbReference type="ARBA" id="ARBA00004533"/>
    </source>
</evidence>
<keyword evidence="3" id="KW-0997">Cell inner membrane</keyword>
<feature type="transmembrane region" description="Helical" evidence="7">
    <location>
        <begin position="21"/>
        <end position="39"/>
    </location>
</feature>
<evidence type="ECO:0000256" key="2">
    <source>
        <dbReference type="ARBA" id="ARBA00022475"/>
    </source>
</evidence>
<dbReference type="AlphaFoldDB" id="A0A9X4F865"/>
<evidence type="ECO:0000256" key="3">
    <source>
        <dbReference type="ARBA" id="ARBA00022519"/>
    </source>
</evidence>
<sequence length="879" mass="95694">MSKSASTQNSYTPDVKRNKGISPLWILPILTMLLAGWLVTKAIHDAGERIQIYFSDAQGLVAGRTTIRYQGLEVGMVRDINLSEGLESIYVDADIYPEATQLLNDQTRFWLVKPTASLSGISGLDALVSGNYIAIQPGNEGTSTDHNNIFRALDNAPSDLQPDQGLIISLKARDLGGLSIGSQIVYKKIPIGEVFNYQLDKDAKSVIIQASVDDEYRHIITNESRFWNVSGIGASIGFEGVDVRLESLSALIGGSIAVDSPDGGEPVKQNTQFRLYRDLKTAGRGIPVKITLPDQHNIGSTGAPIMYRGIEVGQVTDLQLSQGRKQVVASAAIQPAFSDMLNTGSRFVLEEAKVSLSGVENIGNLIKGNYLTLVPGEGSKARSFTAIRQFEFNQSQAKSIAIKLIADSSYGLDVGTQILYRGIAVGSVIGVVLEQDHVALNTLIDEQYSSLIRSQSRFYITGSATAELTESGLNVSIPPAKQLLTGSISFVSEGSEKVYPEYHLYPSQSLAELAKYNQSGSQMLTLLADELPPISQGSPLLYRNLQVGSVSGFKLTKDGVKIEVKIENQYRHLITSQTVFWNRSGVEVEASLAGVSVKAAPLKTLLQGGIAFDSLQGIDNKNNSLWKLYDSYEQARKYGQEVTLIADSSLGITEGTSIKYNNIVVGEVTSVTPDFQTGIITLKARIDPSYATDVARVDTHFWVAKTKIGLDGIENLQNLITSSIEVRPGTGKPNYQFKLEKQPKQETGVEFTLQSERRGSVTEGTPVLYREMEVGVVTHVKLGDFADRVIFTVEIQKPFAYLVRNNSVFWNVSGVDVSIGLSGANIKAGTIDSIVRGGITFATPEQKQLQPIAKQGQAFYLYPAATPEWTQWRTAIPKP</sequence>